<evidence type="ECO:0000313" key="2">
    <source>
        <dbReference type="EMBL" id="CAA9421600.1"/>
    </source>
</evidence>
<reference evidence="2" key="1">
    <citation type="submission" date="2020-02" db="EMBL/GenBank/DDBJ databases">
        <authorList>
            <person name="Meier V. D."/>
        </authorList>
    </citation>
    <scope>NUCLEOTIDE SEQUENCE</scope>
    <source>
        <strain evidence="2">AVDCRST_MAG51</strain>
    </source>
</reference>
<proteinExistence type="predicted"/>
<feature type="non-terminal residue" evidence="2">
    <location>
        <position position="163"/>
    </location>
</feature>
<accession>A0A6J4PWJ9</accession>
<dbReference type="AlphaFoldDB" id="A0A6J4PWJ9"/>
<gene>
    <name evidence="2" type="ORF">AVDCRST_MAG51-2055</name>
</gene>
<feature type="non-terminal residue" evidence="2">
    <location>
        <position position="1"/>
    </location>
</feature>
<evidence type="ECO:0000256" key="1">
    <source>
        <dbReference type="SAM" id="MobiDB-lite"/>
    </source>
</evidence>
<feature type="compositionally biased region" description="Basic residues" evidence="1">
    <location>
        <begin position="100"/>
        <end position="113"/>
    </location>
</feature>
<sequence length="163" mass="15950">GDARLGVRGRAGVVAVARCPARPGLRDPVGAGLDRLLRAGAMVGAPGGALVADGGHGHRAVALRGRVPAGFRAGGLHVRPARVECAQAGRGGRAAAGGPRVRRGVRAGSRHHPAAGGGRGGEHDAVAQGAVVDGIGGRGGLDHGAQGIEAGLARAVRALPTRM</sequence>
<dbReference type="EMBL" id="CADCUX010000435">
    <property type="protein sequence ID" value="CAA9421600.1"/>
    <property type="molecule type" value="Genomic_DNA"/>
</dbReference>
<organism evidence="2">
    <name type="scientific">uncultured Ramlibacter sp</name>
    <dbReference type="NCBI Taxonomy" id="260755"/>
    <lineage>
        <taxon>Bacteria</taxon>
        <taxon>Pseudomonadati</taxon>
        <taxon>Pseudomonadota</taxon>
        <taxon>Betaproteobacteria</taxon>
        <taxon>Burkholderiales</taxon>
        <taxon>Comamonadaceae</taxon>
        <taxon>Ramlibacter</taxon>
        <taxon>environmental samples</taxon>
    </lineage>
</organism>
<feature type="region of interest" description="Disordered" evidence="1">
    <location>
        <begin position="89"/>
        <end position="124"/>
    </location>
</feature>
<name>A0A6J4PWJ9_9BURK</name>
<protein>
    <submittedName>
        <fullName evidence="2">Uncharacterized protein</fullName>
    </submittedName>
</protein>